<proteinExistence type="inferred from homology"/>
<evidence type="ECO:0000256" key="1">
    <source>
        <dbReference type="ARBA" id="ARBA00044755"/>
    </source>
</evidence>
<evidence type="ECO:0000313" key="2">
    <source>
        <dbReference type="EMBL" id="MQY52256.1"/>
    </source>
</evidence>
<accession>A0A6L5JYV0</accession>
<dbReference type="OrthoDB" id="8903691at2"/>
<comment type="caution">
    <text evidence="2">The sequence shown here is derived from an EMBL/GenBank/DDBJ whole genome shotgun (WGS) entry which is preliminary data.</text>
</comment>
<dbReference type="Pfam" id="PF04519">
    <property type="entry name" value="Bactofilin"/>
    <property type="match status" value="1"/>
</dbReference>
<dbReference type="AlphaFoldDB" id="A0A6L5JYV0"/>
<dbReference type="EMBL" id="WIXJ01000008">
    <property type="protein sequence ID" value="MQY52256.1"/>
    <property type="molecule type" value="Genomic_DNA"/>
</dbReference>
<evidence type="ECO:0000313" key="3">
    <source>
        <dbReference type="Proteomes" id="UP000480275"/>
    </source>
</evidence>
<reference evidence="2 3" key="1">
    <citation type="submission" date="2019-10" db="EMBL/GenBank/DDBJ databases">
        <title>Whole-genome sequence of the purple nonsulfur photosynthetic bacterium Rhodocyclus tenuis.</title>
        <authorList>
            <person name="Kyndt J.A."/>
            <person name="Meyer T.E."/>
        </authorList>
    </citation>
    <scope>NUCLEOTIDE SEQUENCE [LARGE SCALE GENOMIC DNA]</scope>
    <source>
        <strain evidence="2 3">DSM 110</strain>
    </source>
</reference>
<dbReference type="PANTHER" id="PTHR35024:SF4">
    <property type="entry name" value="POLYMER-FORMING CYTOSKELETAL PROTEIN"/>
    <property type="match status" value="1"/>
</dbReference>
<name>A0A6L5JYV0_RHOTE</name>
<sequence>MFSVKNGSKPQNKIDSLIGAGTRIEGHVTFSGGLRVDGEIRGNVRAEKEETGTLVISEQARVEGEITVGHIVINGTVIGPVCAAVSLELQPNARVTGDVEYHQLEMQQGAVVQGRLVHQTSAKTVELKLASSTN</sequence>
<protein>
    <submittedName>
        <fullName evidence="2">Cell shape determination protein CcmA</fullName>
    </submittedName>
</protein>
<comment type="similarity">
    <text evidence="1">Belongs to the bactofilin family.</text>
</comment>
<organism evidence="2 3">
    <name type="scientific">Rhodocyclus tenuis</name>
    <name type="common">Rhodospirillum tenue</name>
    <dbReference type="NCBI Taxonomy" id="1066"/>
    <lineage>
        <taxon>Bacteria</taxon>
        <taxon>Pseudomonadati</taxon>
        <taxon>Pseudomonadota</taxon>
        <taxon>Betaproteobacteria</taxon>
        <taxon>Rhodocyclales</taxon>
        <taxon>Rhodocyclaceae</taxon>
        <taxon>Rhodocyclus</taxon>
    </lineage>
</organism>
<gene>
    <name evidence="2" type="ORF">GHK24_10770</name>
</gene>
<dbReference type="Proteomes" id="UP000480275">
    <property type="component" value="Unassembled WGS sequence"/>
</dbReference>
<dbReference type="PANTHER" id="PTHR35024">
    <property type="entry name" value="HYPOTHETICAL CYTOSOLIC PROTEIN"/>
    <property type="match status" value="1"/>
</dbReference>
<dbReference type="InterPro" id="IPR007607">
    <property type="entry name" value="BacA/B"/>
</dbReference>